<feature type="domain" description="PKD" evidence="6">
    <location>
        <begin position="804"/>
        <end position="885"/>
    </location>
</feature>
<dbReference type="GO" id="GO:0005261">
    <property type="term" value="F:monoatomic cation channel activity"/>
    <property type="evidence" value="ECO:0007669"/>
    <property type="project" value="TreeGrafter"/>
</dbReference>
<dbReference type="InterPro" id="IPR002126">
    <property type="entry name" value="Cadherin-like_dom"/>
</dbReference>
<dbReference type="Gene3D" id="2.60.120.260">
    <property type="entry name" value="Galactose-binding domain-like"/>
    <property type="match status" value="1"/>
</dbReference>
<dbReference type="InterPro" id="IPR007742">
    <property type="entry name" value="NosD_dom"/>
</dbReference>
<keyword evidence="5" id="KW-0472">Membrane</keyword>
<dbReference type="InterPro" id="IPR006626">
    <property type="entry name" value="PbH1"/>
</dbReference>
<dbReference type="PANTHER" id="PTHR46730">
    <property type="entry name" value="POLYCYSTIN-1"/>
    <property type="match status" value="1"/>
</dbReference>
<dbReference type="Gene3D" id="2.60.40.10">
    <property type="entry name" value="Immunoglobulins"/>
    <property type="match status" value="7"/>
</dbReference>
<dbReference type="InterPro" id="IPR011050">
    <property type="entry name" value="Pectin_lyase_fold/virulence"/>
</dbReference>
<keyword evidence="2" id="KW-0812">Transmembrane</keyword>
<evidence type="ECO:0000256" key="2">
    <source>
        <dbReference type="ARBA" id="ARBA00022692"/>
    </source>
</evidence>
<dbReference type="GO" id="GO:0005509">
    <property type="term" value="F:calcium ion binding"/>
    <property type="evidence" value="ECO:0007669"/>
    <property type="project" value="InterPro"/>
</dbReference>
<dbReference type="GO" id="GO:0005886">
    <property type="term" value="C:plasma membrane"/>
    <property type="evidence" value="ECO:0007669"/>
    <property type="project" value="TreeGrafter"/>
</dbReference>
<feature type="domain" description="PKD" evidence="6">
    <location>
        <begin position="717"/>
        <end position="800"/>
    </location>
</feature>
<dbReference type="PANTHER" id="PTHR46730:SF1">
    <property type="entry name" value="PLAT DOMAIN-CONTAINING PROTEIN"/>
    <property type="match status" value="1"/>
</dbReference>
<dbReference type="Gene3D" id="2.60.40.4070">
    <property type="match status" value="1"/>
</dbReference>
<proteinExistence type="predicted"/>
<name>A0A538SU84_UNCEI</name>
<organism evidence="8 9">
    <name type="scientific">Eiseniibacteriota bacterium</name>
    <dbReference type="NCBI Taxonomy" id="2212470"/>
    <lineage>
        <taxon>Bacteria</taxon>
        <taxon>Candidatus Eiseniibacteriota</taxon>
    </lineage>
</organism>
<dbReference type="Pfam" id="PF18911">
    <property type="entry name" value="PKD_4"/>
    <property type="match status" value="3"/>
</dbReference>
<keyword evidence="4" id="KW-1133">Transmembrane helix</keyword>
<sequence>TLAWTPTYHDAGAYTVTFTAANALSGADTTAITVTGVDLPPAVTAPSNVPATETSPVTVTVQAGDEDGDPIASLTADLSSLPAGNNAVFTPGPGNTAGTLTWTPTYNDAGSYTVTFTAANALSGAGSTVIAVANLDRAPAVTAPATASVLEAGALSMAVQAADADGDPIASLTADLSGLPAGNNAIFTPGSGNTSGTLSWTPSYADSGSYTVSFTAANALSGSAGTALRVIDVYHPYAAGTFYVDTSNPACSDLGPGTEAQPYCTISAALADHAGPGTAIIVKPGVYRERVTISASGSPDSLLILHASGPGVVIEGADDFTNPTLWVPYSGSVWLAASVNWGPQQVFADGGARLAASSASPGALASGTFRYVSNAGLYVNVGGASPASHQVMVGHRKNGFVAYAEEWITIEGFTVTRMEDRTIYLDDQCDNINVLHNTVTFGNKYGIQASGGYGFRIGGNTSSDNNDHGISLVNGVTGSIIEDNESFRNARSSQRAANGIYVYASSSNVFRRNRLHDNQDTGLHFQNGANNNISYLNRSWSNGDHGYDHLQGSTGTLHVCDVAYGNYRDGFSVEGNSPGTQIYNSIAIDNGLGTNEFDLWVDSGSTTGFVSNYNLFWNSTSQPPIKYISSLYPSVAGYSAVSGQDAQSLQADPRFVNAAAGDFHLNAGSPAIDNGGSGVPNWPSSDAEGRARLDDPMQPNAGAGPVAYADRGALEYRPAVLAITPTSGPDPLAVSASASGSIGPDGTAVSYRFDFGDGAVVGPQPGPTAAHTYAAGNWTATVTVTSQSGGTCAAAAAVAVNARPVASLAVSPATGDAPLTVALDASASSDPDGTVASYRFNFGDGASIGPQTSATATHTYAAGTWTASVTVTDDKGGTSSATATVISVNQARHPPTVAAAPAVSVPESSPLSLVVQASDPDGEAITTLTADLSGLPAGNRAIFTTGPGDSTGVLAWTPTYSDSGSYTVRFSAANDQVGTATSVIRVTNVDRAPLVTAPATASGVVARPITVDVTAGDPDGDPITSLTADLSSLPAGNNGVFVAGSGNTSGTLTWTPVAGDSGAYGVSFTAANALSGTAVTSIQLRPWDDPPVAALTVAPATGNEPLTVVADASGSSDPDGTTLSYRFNFGDGSVVGPQSGATAWHEFDEGDFMVSVVVKDAEGDSSTATAHVVVAAVGSGPNLASNPSFEANIAGWAPFGGATIQRVAGGFDGAWSMKMSGPASTAQFGATDSPNWVDTTPAAGTRYRFSAWVRAATAHGQARLRIREYVDGVRVGGFGYFSNAVWLAPTWQLLLIDYVAQSTGSTLDLQFEDTPVAAGEEFQVDDVSIRIVTGASSTVAEGAPDLKRMTPLRSVTAEESVLDVDSAESLWKVRVGVAPGPDGSVPRFARLALRYQDREAAASEIVSSADGACAPTEVSFDRQDLKRLFAGLARGQQDITATVIAEPVGGVAQFGNLAVRVLGALEPLRPVVSPNPMRAHGGIGFATSRPGPMRAELFDASGRRVRRLAAAESYPSGWHDVAVDGRDDGASVLSAGIYFYRIVSVDGVVTGRLVLLR</sequence>
<comment type="caution">
    <text evidence="8">The sequence shown here is derived from an EMBL/GenBank/DDBJ whole genome shotgun (WGS) entry which is preliminary data.</text>
</comment>
<evidence type="ECO:0000313" key="9">
    <source>
        <dbReference type="Proteomes" id="UP000317716"/>
    </source>
</evidence>
<dbReference type="InterPro" id="IPR015919">
    <property type="entry name" value="Cadherin-like_sf"/>
</dbReference>
<feature type="domain" description="Cadherin" evidence="7">
    <location>
        <begin position="897"/>
        <end position="1000"/>
    </location>
</feature>
<evidence type="ECO:0000256" key="1">
    <source>
        <dbReference type="ARBA" id="ARBA00004141"/>
    </source>
</evidence>
<dbReference type="InterPro" id="IPR008979">
    <property type="entry name" value="Galactose-bd-like_sf"/>
</dbReference>
<feature type="non-terminal residue" evidence="8">
    <location>
        <position position="1"/>
    </location>
</feature>
<dbReference type="Pfam" id="PF17963">
    <property type="entry name" value="Big_9"/>
    <property type="match status" value="2"/>
</dbReference>
<dbReference type="SUPFAM" id="SSF49313">
    <property type="entry name" value="Cadherin-like"/>
    <property type="match status" value="3"/>
</dbReference>
<evidence type="ECO:0000259" key="7">
    <source>
        <dbReference type="PROSITE" id="PS50268"/>
    </source>
</evidence>
<dbReference type="InterPro" id="IPR013783">
    <property type="entry name" value="Ig-like_fold"/>
</dbReference>
<dbReference type="Proteomes" id="UP000317716">
    <property type="component" value="Unassembled WGS sequence"/>
</dbReference>
<protein>
    <submittedName>
        <fullName evidence="8">PKD domain-containing protein</fullName>
    </submittedName>
</protein>
<comment type="subcellular location">
    <subcellularLocation>
        <location evidence="1">Membrane</location>
        <topology evidence="1">Multi-pass membrane protein</topology>
    </subcellularLocation>
</comment>
<evidence type="ECO:0000256" key="3">
    <source>
        <dbReference type="ARBA" id="ARBA00022737"/>
    </source>
</evidence>
<evidence type="ECO:0000256" key="4">
    <source>
        <dbReference type="ARBA" id="ARBA00022989"/>
    </source>
</evidence>
<dbReference type="PROSITE" id="PS50268">
    <property type="entry name" value="CADHERIN_2"/>
    <property type="match status" value="1"/>
</dbReference>
<feature type="domain" description="PKD" evidence="6">
    <location>
        <begin position="1091"/>
        <end position="1174"/>
    </location>
</feature>
<dbReference type="EMBL" id="VBOS01000240">
    <property type="protein sequence ID" value="TMQ54940.1"/>
    <property type="molecule type" value="Genomic_DNA"/>
</dbReference>
<dbReference type="Gene3D" id="2.160.20.10">
    <property type="entry name" value="Single-stranded right-handed beta-helix, Pectin lyase-like"/>
    <property type="match status" value="1"/>
</dbReference>
<dbReference type="Pfam" id="PF05048">
    <property type="entry name" value="NosD"/>
    <property type="match status" value="1"/>
</dbReference>
<accession>A0A538SU84</accession>
<dbReference type="CDD" id="cd00146">
    <property type="entry name" value="PKD"/>
    <property type="match status" value="5"/>
</dbReference>
<dbReference type="SMART" id="SM00710">
    <property type="entry name" value="PbH1"/>
    <property type="match status" value="5"/>
</dbReference>
<dbReference type="InterPro" id="IPR000601">
    <property type="entry name" value="PKD_dom"/>
</dbReference>
<reference evidence="8 9" key="1">
    <citation type="journal article" date="2019" name="Nat. Microbiol.">
        <title>Mediterranean grassland soil C-N compound turnover is dependent on rainfall and depth, and is mediated by genomically divergent microorganisms.</title>
        <authorList>
            <person name="Diamond S."/>
            <person name="Andeer P.F."/>
            <person name="Li Z."/>
            <person name="Crits-Christoph A."/>
            <person name="Burstein D."/>
            <person name="Anantharaman K."/>
            <person name="Lane K.R."/>
            <person name="Thomas B.C."/>
            <person name="Pan C."/>
            <person name="Northen T.R."/>
            <person name="Banfield J.F."/>
        </authorList>
    </citation>
    <scope>NUCLEOTIDE SEQUENCE [LARGE SCALE GENOMIC DNA]</scope>
    <source>
        <strain evidence="8">WS_2</strain>
    </source>
</reference>
<dbReference type="InterPro" id="IPR035986">
    <property type="entry name" value="PKD_dom_sf"/>
</dbReference>
<keyword evidence="3" id="KW-0677">Repeat</keyword>
<evidence type="ECO:0000256" key="5">
    <source>
        <dbReference type="ARBA" id="ARBA00023136"/>
    </source>
</evidence>
<dbReference type="GO" id="GO:0007156">
    <property type="term" value="P:homophilic cell adhesion via plasma membrane adhesion molecules"/>
    <property type="evidence" value="ECO:0007669"/>
    <property type="project" value="InterPro"/>
</dbReference>
<dbReference type="SMART" id="SM00089">
    <property type="entry name" value="PKD"/>
    <property type="match status" value="6"/>
</dbReference>
<dbReference type="InterPro" id="IPR022409">
    <property type="entry name" value="PKD/Chitinase_dom"/>
</dbReference>
<dbReference type="PROSITE" id="PS50093">
    <property type="entry name" value="PKD"/>
    <property type="match status" value="3"/>
</dbReference>
<dbReference type="SUPFAM" id="SSF51126">
    <property type="entry name" value="Pectin lyase-like"/>
    <property type="match status" value="1"/>
</dbReference>
<evidence type="ECO:0000259" key="6">
    <source>
        <dbReference type="PROSITE" id="PS50093"/>
    </source>
</evidence>
<dbReference type="InterPro" id="IPR012334">
    <property type="entry name" value="Pectin_lyas_fold"/>
</dbReference>
<gene>
    <name evidence="8" type="ORF">E6K72_07120</name>
</gene>
<dbReference type="GO" id="GO:0006816">
    <property type="term" value="P:calcium ion transport"/>
    <property type="evidence" value="ECO:0007669"/>
    <property type="project" value="TreeGrafter"/>
</dbReference>
<dbReference type="SUPFAM" id="SSF49299">
    <property type="entry name" value="PKD domain"/>
    <property type="match status" value="3"/>
</dbReference>
<evidence type="ECO:0000313" key="8">
    <source>
        <dbReference type="EMBL" id="TMQ54940.1"/>
    </source>
</evidence>
<dbReference type="SUPFAM" id="SSF49785">
    <property type="entry name" value="Galactose-binding domain-like"/>
    <property type="match status" value="1"/>
</dbReference>